<dbReference type="CDD" id="cd07723">
    <property type="entry name" value="hydroxyacylglutathione_hydrolase_MBL-fold"/>
    <property type="match status" value="1"/>
</dbReference>
<sequence>MLSISSIPAFNDNYIWLIKNEDNHCFVIDPGDASLVFKVLKEQSIVLDGILVTHYHDDHVNGIPALKEAFPNIVVFGPPTARFPYVTNVLKDKEIFVLFNTYFTVYQVPGHTIDHIAFYAKGILFSGDTLFSGGCGRCFEGTLVQMLASLMSLASLPDDTKVYCAHEYTQANLKFAQVIESNNAELNQYAENVAYLREKGLSTLPSSIGHEKAINPFLRIHQPSVKAGVKHLTQNASDLDTFTALRRWKDYF</sequence>
<evidence type="ECO:0000259" key="8">
    <source>
        <dbReference type="SMART" id="SM00849"/>
    </source>
</evidence>
<comment type="catalytic activity">
    <reaction evidence="1 7">
        <text>an S-(2-hydroxyacyl)glutathione + H2O = a 2-hydroxy carboxylate + glutathione + H(+)</text>
        <dbReference type="Rhea" id="RHEA:21864"/>
        <dbReference type="ChEBI" id="CHEBI:15377"/>
        <dbReference type="ChEBI" id="CHEBI:15378"/>
        <dbReference type="ChEBI" id="CHEBI:57925"/>
        <dbReference type="ChEBI" id="CHEBI:58896"/>
        <dbReference type="ChEBI" id="CHEBI:71261"/>
        <dbReference type="EC" id="3.1.2.6"/>
    </reaction>
</comment>
<dbReference type="Proteomes" id="UP000218160">
    <property type="component" value="Chromosome 1"/>
</dbReference>
<dbReference type="GO" id="GO:0004416">
    <property type="term" value="F:hydroxyacylglutathione hydrolase activity"/>
    <property type="evidence" value="ECO:0007669"/>
    <property type="project" value="UniProtKB-UniRule"/>
</dbReference>
<reference evidence="10" key="1">
    <citation type="submission" date="2017-04" db="EMBL/GenBank/DDBJ databases">
        <title>Genome evolution of the luminous symbionts of deep sea anglerfish.</title>
        <authorList>
            <person name="Hendry T.A."/>
        </authorList>
    </citation>
    <scope>NUCLEOTIDE SEQUENCE [LARGE SCALE GENOMIC DNA]</scope>
</reference>
<comment type="function">
    <text evidence="7">Thiolesterase that catalyzes the hydrolysis of S-D-lactoyl-glutathione to form glutathione and D-lactic acid.</text>
</comment>
<dbReference type="InterPro" id="IPR035680">
    <property type="entry name" value="Clx_II_MBL"/>
</dbReference>
<dbReference type="OrthoDB" id="9802248at2"/>
<dbReference type="AlphaFoldDB" id="A0A291B7C8"/>
<evidence type="ECO:0000256" key="2">
    <source>
        <dbReference type="ARBA" id="ARBA00004963"/>
    </source>
</evidence>
<comment type="similarity">
    <text evidence="3 7">Belongs to the metallo-beta-lactamase superfamily. Glyoxalase II family.</text>
</comment>
<keyword evidence="4 7" id="KW-0479">Metal-binding</keyword>
<dbReference type="UniPathway" id="UPA00619">
    <property type="reaction ID" value="UER00676"/>
</dbReference>
<evidence type="ECO:0000256" key="6">
    <source>
        <dbReference type="ARBA" id="ARBA00022833"/>
    </source>
</evidence>
<feature type="binding site" evidence="7">
    <location>
        <position position="111"/>
    </location>
    <ligand>
        <name>Zn(2+)</name>
        <dbReference type="ChEBI" id="CHEBI:29105"/>
        <label>1</label>
    </ligand>
</feature>
<dbReference type="NCBIfam" id="TIGR03413">
    <property type="entry name" value="GSH_gloB"/>
    <property type="match status" value="1"/>
</dbReference>
<dbReference type="PANTHER" id="PTHR43705:SF1">
    <property type="entry name" value="HYDROXYACYLGLUTATHIONE HYDROLASE GLOB"/>
    <property type="match status" value="1"/>
</dbReference>
<dbReference type="PIRSF" id="PIRSF005457">
    <property type="entry name" value="Glx"/>
    <property type="match status" value="1"/>
</dbReference>
<evidence type="ECO:0000256" key="5">
    <source>
        <dbReference type="ARBA" id="ARBA00022801"/>
    </source>
</evidence>
<dbReference type="InterPro" id="IPR050110">
    <property type="entry name" value="Glyoxalase_II_hydrolase"/>
</dbReference>
<dbReference type="RefSeq" id="WP_096618769.1">
    <property type="nucleotide sequence ID" value="NZ_CP020660.1"/>
</dbReference>
<name>A0A291B7C8_9GAMM</name>
<dbReference type="PANTHER" id="PTHR43705">
    <property type="entry name" value="HYDROXYACYLGLUTATHIONE HYDROLASE"/>
    <property type="match status" value="1"/>
</dbReference>
<feature type="binding site" evidence="7">
    <location>
        <position position="128"/>
    </location>
    <ligand>
        <name>Zn(2+)</name>
        <dbReference type="ChEBI" id="CHEBI:29105"/>
        <label>2</label>
    </ligand>
</feature>
<accession>A0A291B7C8</accession>
<feature type="binding site" evidence="7">
    <location>
        <position position="54"/>
    </location>
    <ligand>
        <name>Zn(2+)</name>
        <dbReference type="ChEBI" id="CHEBI:29105"/>
        <label>1</label>
    </ligand>
</feature>
<keyword evidence="5 7" id="KW-0378">Hydrolase</keyword>
<feature type="binding site" evidence="7">
    <location>
        <position position="58"/>
    </location>
    <ligand>
        <name>Zn(2+)</name>
        <dbReference type="ChEBI" id="CHEBI:29105"/>
        <label>2</label>
    </ligand>
</feature>
<dbReference type="Gene3D" id="3.60.15.10">
    <property type="entry name" value="Ribonuclease Z/Hydroxyacylglutathione hydrolase-like"/>
    <property type="match status" value="1"/>
</dbReference>
<dbReference type="KEGG" id="elux:BTN50_0362"/>
<dbReference type="InterPro" id="IPR032282">
    <property type="entry name" value="HAGH_C"/>
</dbReference>
<keyword evidence="6 7" id="KW-0862">Zinc</keyword>
<dbReference type="InterPro" id="IPR001279">
    <property type="entry name" value="Metallo-B-lactamas"/>
</dbReference>
<feature type="binding site" evidence="7">
    <location>
        <position position="56"/>
    </location>
    <ligand>
        <name>Zn(2+)</name>
        <dbReference type="ChEBI" id="CHEBI:29105"/>
        <label>1</label>
    </ligand>
</feature>
<proteinExistence type="inferred from homology"/>
<keyword evidence="10" id="KW-1185">Reference proteome</keyword>
<evidence type="ECO:0000256" key="1">
    <source>
        <dbReference type="ARBA" id="ARBA00001623"/>
    </source>
</evidence>
<evidence type="ECO:0000256" key="4">
    <source>
        <dbReference type="ARBA" id="ARBA00022723"/>
    </source>
</evidence>
<organism evidence="9 10">
    <name type="scientific">Candidatus Enterovibrio altilux</name>
    <dbReference type="NCBI Taxonomy" id="1927128"/>
    <lineage>
        <taxon>Bacteria</taxon>
        <taxon>Pseudomonadati</taxon>
        <taxon>Pseudomonadota</taxon>
        <taxon>Gammaproteobacteria</taxon>
        <taxon>Vibrionales</taxon>
        <taxon>Vibrionaceae</taxon>
        <taxon>Enterovibrio</taxon>
    </lineage>
</organism>
<comment type="pathway">
    <text evidence="2 7">Secondary metabolite metabolism; methylglyoxal degradation; (R)-lactate from methylglyoxal: step 2/2.</text>
</comment>
<evidence type="ECO:0000313" key="10">
    <source>
        <dbReference type="Proteomes" id="UP000218160"/>
    </source>
</evidence>
<comment type="cofactor">
    <cofactor evidence="7">
        <name>Zn(2+)</name>
        <dbReference type="ChEBI" id="CHEBI:29105"/>
    </cofactor>
    <text evidence="7">Binds 2 Zn(2+) ions per subunit.</text>
</comment>
<dbReference type="HAMAP" id="MF_01374">
    <property type="entry name" value="Glyoxalase_2"/>
    <property type="match status" value="1"/>
</dbReference>
<dbReference type="EC" id="3.1.2.6" evidence="7"/>
<dbReference type="Pfam" id="PF00753">
    <property type="entry name" value="Lactamase_B"/>
    <property type="match status" value="1"/>
</dbReference>
<dbReference type="GO" id="GO:0019243">
    <property type="term" value="P:methylglyoxal catabolic process to D-lactate via S-lactoyl-glutathione"/>
    <property type="evidence" value="ECO:0007669"/>
    <property type="project" value="UniProtKB-UniRule"/>
</dbReference>
<feature type="domain" description="Metallo-beta-lactamase" evidence="8">
    <location>
        <begin position="12"/>
        <end position="166"/>
    </location>
</feature>
<dbReference type="GO" id="GO:0046872">
    <property type="term" value="F:metal ion binding"/>
    <property type="evidence" value="ECO:0007669"/>
    <property type="project" value="UniProtKB-KW"/>
</dbReference>
<gene>
    <name evidence="7" type="primary">gloB</name>
    <name evidence="9" type="ORF">BTN50_0362</name>
</gene>
<evidence type="ECO:0000313" key="9">
    <source>
        <dbReference type="EMBL" id="ATF08896.1"/>
    </source>
</evidence>
<dbReference type="InterPro" id="IPR036866">
    <property type="entry name" value="RibonucZ/Hydroxyglut_hydro"/>
</dbReference>
<evidence type="ECO:0000256" key="3">
    <source>
        <dbReference type="ARBA" id="ARBA00006759"/>
    </source>
</evidence>
<feature type="binding site" evidence="7">
    <location>
        <position position="128"/>
    </location>
    <ligand>
        <name>Zn(2+)</name>
        <dbReference type="ChEBI" id="CHEBI:29105"/>
        <label>1</label>
    </ligand>
</feature>
<feature type="binding site" evidence="7">
    <location>
        <position position="166"/>
    </location>
    <ligand>
        <name>Zn(2+)</name>
        <dbReference type="ChEBI" id="CHEBI:29105"/>
        <label>2</label>
    </ligand>
</feature>
<dbReference type="Pfam" id="PF16123">
    <property type="entry name" value="HAGH_C"/>
    <property type="match status" value="1"/>
</dbReference>
<feature type="binding site" evidence="7">
    <location>
        <position position="59"/>
    </location>
    <ligand>
        <name>Zn(2+)</name>
        <dbReference type="ChEBI" id="CHEBI:29105"/>
        <label>2</label>
    </ligand>
</feature>
<dbReference type="SUPFAM" id="SSF56281">
    <property type="entry name" value="Metallo-hydrolase/oxidoreductase"/>
    <property type="match status" value="1"/>
</dbReference>
<evidence type="ECO:0000256" key="7">
    <source>
        <dbReference type="HAMAP-Rule" id="MF_01374"/>
    </source>
</evidence>
<dbReference type="InterPro" id="IPR017782">
    <property type="entry name" value="Hydroxyacylglutathione_Hdrlase"/>
</dbReference>
<protein>
    <recommendedName>
        <fullName evidence="7">Hydroxyacylglutathione hydrolase</fullName>
        <ecNumber evidence="7">3.1.2.6</ecNumber>
    </recommendedName>
    <alternativeName>
        <fullName evidence="7">Glyoxalase II</fullName>
        <shortName evidence="7">Glx II</shortName>
    </alternativeName>
</protein>
<dbReference type="EMBL" id="CP020660">
    <property type="protein sequence ID" value="ATF08896.1"/>
    <property type="molecule type" value="Genomic_DNA"/>
</dbReference>
<comment type="subunit">
    <text evidence="7">Monomer.</text>
</comment>
<dbReference type="SMART" id="SM00849">
    <property type="entry name" value="Lactamase_B"/>
    <property type="match status" value="1"/>
</dbReference>